<evidence type="ECO:0000313" key="1">
    <source>
        <dbReference type="EMBL" id="KAG2315319.1"/>
    </source>
</evidence>
<proteinExistence type="predicted"/>
<dbReference type="Proteomes" id="UP000886595">
    <property type="component" value="Unassembled WGS sequence"/>
</dbReference>
<name>A0A8X7VQ31_BRACI</name>
<dbReference type="OrthoDB" id="428895at2759"/>
<dbReference type="EMBL" id="JAAMPC010000004">
    <property type="protein sequence ID" value="KAG2315319.1"/>
    <property type="molecule type" value="Genomic_DNA"/>
</dbReference>
<protein>
    <submittedName>
        <fullName evidence="1">Uncharacterized protein</fullName>
    </submittedName>
</protein>
<keyword evidence="2" id="KW-1185">Reference proteome</keyword>
<comment type="caution">
    <text evidence="1">The sequence shown here is derived from an EMBL/GenBank/DDBJ whole genome shotgun (WGS) entry which is preliminary data.</text>
</comment>
<reference evidence="1 2" key="1">
    <citation type="submission" date="2020-02" db="EMBL/GenBank/DDBJ databases">
        <authorList>
            <person name="Ma Q."/>
            <person name="Huang Y."/>
            <person name="Song X."/>
            <person name="Pei D."/>
        </authorList>
    </citation>
    <scope>NUCLEOTIDE SEQUENCE [LARGE SCALE GENOMIC DNA]</scope>
    <source>
        <strain evidence="1">Sxm20200214</strain>
        <tissue evidence="1">Leaf</tissue>
    </source>
</reference>
<organism evidence="1 2">
    <name type="scientific">Brassica carinata</name>
    <name type="common">Ethiopian mustard</name>
    <name type="synonym">Abyssinian cabbage</name>
    <dbReference type="NCBI Taxonomy" id="52824"/>
    <lineage>
        <taxon>Eukaryota</taxon>
        <taxon>Viridiplantae</taxon>
        <taxon>Streptophyta</taxon>
        <taxon>Embryophyta</taxon>
        <taxon>Tracheophyta</taxon>
        <taxon>Spermatophyta</taxon>
        <taxon>Magnoliopsida</taxon>
        <taxon>eudicotyledons</taxon>
        <taxon>Gunneridae</taxon>
        <taxon>Pentapetalae</taxon>
        <taxon>rosids</taxon>
        <taxon>malvids</taxon>
        <taxon>Brassicales</taxon>
        <taxon>Brassicaceae</taxon>
        <taxon>Brassiceae</taxon>
        <taxon>Brassica</taxon>
    </lineage>
</organism>
<accession>A0A8X7VQ31</accession>
<dbReference type="Gene3D" id="3.40.50.720">
    <property type="entry name" value="NAD(P)-binding Rossmann-like Domain"/>
    <property type="match status" value="1"/>
</dbReference>
<gene>
    <name evidence="1" type="ORF">Bca52824_018441</name>
</gene>
<sequence>MKIDMVDDTAFLNVVPFCKKDKDHHPKRSGAAHSDAAAFTIKTIDDPRTLNKTLYLKAAWKQTPYPSDMEMVFIYSVFIEGHHSYFDIDESSGGVNGTDNCRWN</sequence>
<dbReference type="AlphaFoldDB" id="A0A8X7VQ31"/>
<evidence type="ECO:0000313" key="2">
    <source>
        <dbReference type="Proteomes" id="UP000886595"/>
    </source>
</evidence>